<sequence>MTEEQQYYALDDDLAVWVEDESSIHIKAASQFGDPVELSFDQAEELAHRLLDWVNKYK</sequence>
<gene>
    <name evidence="1" type="ORF">PX653_12155</name>
</gene>
<evidence type="ECO:0000313" key="2">
    <source>
        <dbReference type="Proteomes" id="UP001216510"/>
    </source>
</evidence>
<dbReference type="EMBL" id="CP119083">
    <property type="protein sequence ID" value="WEF35465.1"/>
    <property type="molecule type" value="Genomic_DNA"/>
</dbReference>
<name>A0ABY8BHU0_9BURK</name>
<keyword evidence="2" id="KW-1185">Reference proteome</keyword>
<dbReference type="RefSeq" id="WP_277418121.1">
    <property type="nucleotide sequence ID" value="NZ_CP119083.1"/>
</dbReference>
<proteinExistence type="predicted"/>
<organism evidence="1 2">
    <name type="scientific">Pseudoduganella chitinolytica</name>
    <dbReference type="NCBI Taxonomy" id="34070"/>
    <lineage>
        <taxon>Bacteria</taxon>
        <taxon>Pseudomonadati</taxon>
        <taxon>Pseudomonadota</taxon>
        <taxon>Betaproteobacteria</taxon>
        <taxon>Burkholderiales</taxon>
        <taxon>Oxalobacteraceae</taxon>
        <taxon>Telluria group</taxon>
        <taxon>Pseudoduganella</taxon>
    </lineage>
</organism>
<protein>
    <submittedName>
        <fullName evidence="1">Uncharacterized protein</fullName>
    </submittedName>
</protein>
<accession>A0ABY8BHU0</accession>
<dbReference type="Proteomes" id="UP001216510">
    <property type="component" value="Chromosome"/>
</dbReference>
<reference evidence="1 2" key="1">
    <citation type="submission" date="2023-02" db="EMBL/GenBank/DDBJ databases">
        <title>Gemone sequence of Telluria chitinolytica ACM 3522T.</title>
        <authorList>
            <person name="Frediansyah A."/>
            <person name="Miess H."/>
            <person name="Gross H."/>
        </authorList>
    </citation>
    <scope>NUCLEOTIDE SEQUENCE [LARGE SCALE GENOMIC DNA]</scope>
    <source>
        <strain evidence="1 2">ACM 3522</strain>
    </source>
</reference>
<evidence type="ECO:0000313" key="1">
    <source>
        <dbReference type="EMBL" id="WEF35465.1"/>
    </source>
</evidence>